<dbReference type="AlphaFoldDB" id="A0AAD3HFP3"/>
<sequence>MYVFLRKVNSGVLSATVTILFFLTIQVKAACENPLQSILDTLDCVVAENVTCASSGYNADEFVKIHNGVDTNTTIDSSGSYWAGAFSLIDISFPSIDFQINFGENQASIRYIEKVVMTDGSDFGLPSSTEYPFSQTYYQHEYALVTVDDDCKMTKWDQYGDNAEQDVVNKAANDILCLIGFLPAEACVKSDESEKITKSPKQKKSSWSRKRKI</sequence>
<accession>A0AAD3HFP3</accession>
<evidence type="ECO:0000313" key="2">
    <source>
        <dbReference type="EMBL" id="GFH61444.1"/>
    </source>
</evidence>
<evidence type="ECO:0000313" key="3">
    <source>
        <dbReference type="Proteomes" id="UP001054902"/>
    </source>
</evidence>
<gene>
    <name evidence="2" type="ORF">CTEN210_17920</name>
</gene>
<comment type="caution">
    <text evidence="2">The sequence shown here is derived from an EMBL/GenBank/DDBJ whole genome shotgun (WGS) entry which is preliminary data.</text>
</comment>
<proteinExistence type="predicted"/>
<feature type="region of interest" description="Disordered" evidence="1">
    <location>
        <begin position="191"/>
        <end position="213"/>
    </location>
</feature>
<feature type="compositionally biased region" description="Basic residues" evidence="1">
    <location>
        <begin position="198"/>
        <end position="213"/>
    </location>
</feature>
<keyword evidence="3" id="KW-1185">Reference proteome</keyword>
<evidence type="ECO:0000256" key="1">
    <source>
        <dbReference type="SAM" id="MobiDB-lite"/>
    </source>
</evidence>
<reference evidence="2 3" key="1">
    <citation type="journal article" date="2021" name="Sci. Rep.">
        <title>The genome of the diatom Chaetoceros tenuissimus carries an ancient integrated fragment of an extant virus.</title>
        <authorList>
            <person name="Hongo Y."/>
            <person name="Kimura K."/>
            <person name="Takaki Y."/>
            <person name="Yoshida Y."/>
            <person name="Baba S."/>
            <person name="Kobayashi G."/>
            <person name="Nagasaki K."/>
            <person name="Hano T."/>
            <person name="Tomaru Y."/>
        </authorList>
    </citation>
    <scope>NUCLEOTIDE SEQUENCE [LARGE SCALE GENOMIC DNA]</scope>
    <source>
        <strain evidence="2 3">NIES-3715</strain>
    </source>
</reference>
<protein>
    <submittedName>
        <fullName evidence="2">Uncharacterized protein</fullName>
    </submittedName>
</protein>
<name>A0AAD3HFP3_9STRA</name>
<dbReference type="Proteomes" id="UP001054902">
    <property type="component" value="Unassembled WGS sequence"/>
</dbReference>
<organism evidence="2 3">
    <name type="scientific">Chaetoceros tenuissimus</name>
    <dbReference type="NCBI Taxonomy" id="426638"/>
    <lineage>
        <taxon>Eukaryota</taxon>
        <taxon>Sar</taxon>
        <taxon>Stramenopiles</taxon>
        <taxon>Ochrophyta</taxon>
        <taxon>Bacillariophyta</taxon>
        <taxon>Coscinodiscophyceae</taxon>
        <taxon>Chaetocerotophycidae</taxon>
        <taxon>Chaetocerotales</taxon>
        <taxon>Chaetocerotaceae</taxon>
        <taxon>Chaetoceros</taxon>
    </lineage>
</organism>
<dbReference type="EMBL" id="BLLK01000074">
    <property type="protein sequence ID" value="GFH61444.1"/>
    <property type="molecule type" value="Genomic_DNA"/>
</dbReference>